<evidence type="ECO:0000256" key="3">
    <source>
        <dbReference type="ARBA" id="ARBA00023136"/>
    </source>
</evidence>
<reference evidence="10" key="1">
    <citation type="submission" date="2020-08" db="EMBL/GenBank/DDBJ databases">
        <authorList>
            <person name="Uke A."/>
            <person name="Chhe C."/>
            <person name="Baramee S."/>
            <person name="Kosugi A."/>
        </authorList>
    </citation>
    <scope>NUCLEOTIDE SEQUENCE</scope>
    <source>
        <strain evidence="10">DA-C8</strain>
    </source>
</reference>
<keyword evidence="7" id="KW-1133">Transmembrane helix</keyword>
<evidence type="ECO:0000313" key="10">
    <source>
        <dbReference type="EMBL" id="GFR38698.1"/>
    </source>
</evidence>
<dbReference type="Gene3D" id="1.10.287.950">
    <property type="entry name" value="Methyl-accepting chemotaxis protein"/>
    <property type="match status" value="1"/>
</dbReference>
<keyword evidence="11" id="KW-1185">Reference proteome</keyword>
<feature type="domain" description="Methyl-accepting transducer" evidence="8">
    <location>
        <begin position="282"/>
        <end position="506"/>
    </location>
</feature>
<evidence type="ECO:0000256" key="5">
    <source>
        <dbReference type="ARBA" id="ARBA00029447"/>
    </source>
</evidence>
<dbReference type="InterPro" id="IPR024478">
    <property type="entry name" value="HlyB_4HB_MCP"/>
</dbReference>
<accession>A0A916QFX8</accession>
<dbReference type="SMART" id="SM00283">
    <property type="entry name" value="MA"/>
    <property type="match status" value="1"/>
</dbReference>
<dbReference type="InterPro" id="IPR003660">
    <property type="entry name" value="HAMP_dom"/>
</dbReference>
<reference evidence="10" key="2">
    <citation type="journal article" date="2021" name="Data Brief">
        <title>Draft genome sequence data of the facultative, thermophilic, xylanolytic bacterium Paenibacillus sp. strain DA-C8.</title>
        <authorList>
            <person name="Chhe C."/>
            <person name="Uke A."/>
            <person name="Baramee S."/>
            <person name="Ungkulpasvich U."/>
            <person name="Tachaapaikoon C."/>
            <person name="Pason P."/>
            <person name="Waeonukul R."/>
            <person name="Ratanakhanokchai K."/>
            <person name="Kosugi A."/>
        </authorList>
    </citation>
    <scope>NUCLEOTIDE SEQUENCE</scope>
    <source>
        <strain evidence="10">DA-C8</strain>
    </source>
</reference>
<evidence type="ECO:0000256" key="2">
    <source>
        <dbReference type="ARBA" id="ARBA00022475"/>
    </source>
</evidence>
<dbReference type="PANTHER" id="PTHR32089">
    <property type="entry name" value="METHYL-ACCEPTING CHEMOTAXIS PROTEIN MCPB"/>
    <property type="match status" value="1"/>
</dbReference>
<dbReference type="Proteomes" id="UP000654993">
    <property type="component" value="Unassembled WGS sequence"/>
</dbReference>
<evidence type="ECO:0000313" key="11">
    <source>
        <dbReference type="Proteomes" id="UP000654993"/>
    </source>
</evidence>
<feature type="transmembrane region" description="Helical" evidence="7">
    <location>
        <begin position="185"/>
        <end position="204"/>
    </location>
</feature>
<comment type="similarity">
    <text evidence="5">Belongs to the methyl-accepting chemotaxis (MCP) protein family.</text>
</comment>
<evidence type="ECO:0000259" key="8">
    <source>
        <dbReference type="PROSITE" id="PS50111"/>
    </source>
</evidence>
<dbReference type="AlphaFoldDB" id="A0A916QFX8"/>
<keyword evidence="2" id="KW-1003">Cell membrane</keyword>
<proteinExistence type="inferred from homology"/>
<dbReference type="PROSITE" id="PS50111">
    <property type="entry name" value="CHEMOTAXIS_TRANSDUC_2"/>
    <property type="match status" value="1"/>
</dbReference>
<comment type="subcellular location">
    <subcellularLocation>
        <location evidence="1">Cell membrane</location>
    </subcellularLocation>
</comment>
<gene>
    <name evidence="10" type="ORF">PRECH8_19940</name>
</gene>
<organism evidence="10 11">
    <name type="scientific">Insulibacter thermoxylanivorax</name>
    <dbReference type="NCBI Taxonomy" id="2749268"/>
    <lineage>
        <taxon>Bacteria</taxon>
        <taxon>Bacillati</taxon>
        <taxon>Bacillota</taxon>
        <taxon>Bacilli</taxon>
        <taxon>Bacillales</taxon>
        <taxon>Paenibacillaceae</taxon>
        <taxon>Insulibacter</taxon>
    </lineage>
</organism>
<keyword evidence="3 7" id="KW-0472">Membrane</keyword>
<protein>
    <submittedName>
        <fullName evidence="10">Methyl-accepting chemotaxis protein</fullName>
    </submittedName>
</protein>
<evidence type="ECO:0000259" key="9">
    <source>
        <dbReference type="PROSITE" id="PS50885"/>
    </source>
</evidence>
<evidence type="ECO:0000256" key="4">
    <source>
        <dbReference type="ARBA" id="ARBA00023224"/>
    </source>
</evidence>
<evidence type="ECO:0000256" key="7">
    <source>
        <dbReference type="SAM" id="Phobius"/>
    </source>
</evidence>
<dbReference type="GO" id="GO:0005886">
    <property type="term" value="C:plasma membrane"/>
    <property type="evidence" value="ECO:0007669"/>
    <property type="project" value="UniProtKB-SubCell"/>
</dbReference>
<evidence type="ECO:0000256" key="1">
    <source>
        <dbReference type="ARBA" id="ARBA00004236"/>
    </source>
</evidence>
<feature type="domain" description="HAMP" evidence="9">
    <location>
        <begin position="210"/>
        <end position="263"/>
    </location>
</feature>
<dbReference type="Pfam" id="PF00015">
    <property type="entry name" value="MCPsignal"/>
    <property type="match status" value="1"/>
</dbReference>
<feature type="transmembrane region" description="Helical" evidence="7">
    <location>
        <begin position="20"/>
        <end position="40"/>
    </location>
</feature>
<keyword evidence="4 6" id="KW-0807">Transducer</keyword>
<dbReference type="Pfam" id="PF12729">
    <property type="entry name" value="4HB_MCP_1"/>
    <property type="match status" value="1"/>
</dbReference>
<keyword evidence="7" id="KW-0812">Transmembrane</keyword>
<evidence type="ECO:0000256" key="6">
    <source>
        <dbReference type="PROSITE-ProRule" id="PRU00284"/>
    </source>
</evidence>
<name>A0A916QFX8_9BACL</name>
<dbReference type="PROSITE" id="PS50885">
    <property type="entry name" value="HAMP"/>
    <property type="match status" value="1"/>
</dbReference>
<dbReference type="CDD" id="cd11386">
    <property type="entry name" value="MCP_signal"/>
    <property type="match status" value="1"/>
</dbReference>
<dbReference type="CDD" id="cd06225">
    <property type="entry name" value="HAMP"/>
    <property type="match status" value="1"/>
</dbReference>
<dbReference type="EMBL" id="BMAQ01000023">
    <property type="protein sequence ID" value="GFR38698.1"/>
    <property type="molecule type" value="Genomic_DNA"/>
</dbReference>
<comment type="caution">
    <text evidence="10">The sequence shown here is derived from an EMBL/GenBank/DDBJ whole genome shotgun (WGS) entry which is preliminary data.</text>
</comment>
<dbReference type="PANTHER" id="PTHR32089:SF112">
    <property type="entry name" value="LYSOZYME-LIKE PROTEIN-RELATED"/>
    <property type="match status" value="1"/>
</dbReference>
<sequence length="506" mass="57111">MRFNFRLHLNLRRKMQLSYFSIMGIFVLIILGLAAGMYLIQNNAKNIYEDGLRPTSLLVSLEKLTQNTRVSMLQSAIEEDPSYAKSAEHNLQLIQETIDQYAQFHMTDETFQAFQDFIKLWEVYADQVRANIELIRSGLYREALEEQKLSITFFQRAVEQLDVLAEYNEAYAETLIVDSELNYRWLLILILAGCLIAVMFGLVISRLFGHYVLDHIFAVLNHLQEIAKGNLTMKDIPLKSKDELAQLVNGTNQLRQSLYRLVAKMAEAGKQLATSSEELSASSQESTRTVQQMAEMAHETADGAEKQSASLQEVTAFLQQGATHIQQIDRSCQNMLQRSQQALEQTDAGTQMVHRATKEMNHITETMNTAANSIASLRDKSTKIGEIILQITEIANQTNLLSLNASIEAARAGEHGQGFSVVANEIRKLAEQTRYSSEQTTAIIQEIQKEMQQVVQSNRQATEVVRTGGRTIEDLNTSFQGIRSAVQSVSEIIQEIVQSVRSFYLI</sequence>
<dbReference type="SUPFAM" id="SSF58104">
    <property type="entry name" value="Methyl-accepting chemotaxis protein (MCP) signaling domain"/>
    <property type="match status" value="1"/>
</dbReference>
<dbReference type="InterPro" id="IPR004089">
    <property type="entry name" value="MCPsignal_dom"/>
</dbReference>
<dbReference type="Gene3D" id="6.10.340.10">
    <property type="match status" value="1"/>
</dbReference>
<dbReference type="GO" id="GO:0007165">
    <property type="term" value="P:signal transduction"/>
    <property type="evidence" value="ECO:0007669"/>
    <property type="project" value="UniProtKB-KW"/>
</dbReference>